<keyword evidence="4" id="KW-1185">Reference proteome</keyword>
<dbReference type="OrthoDB" id="10528921at2759"/>
<feature type="domain" description="Fibronectin type-III" evidence="2">
    <location>
        <begin position="241"/>
        <end position="319"/>
    </location>
</feature>
<proteinExistence type="predicted"/>
<evidence type="ECO:0000313" key="4">
    <source>
        <dbReference type="Proteomes" id="UP000286415"/>
    </source>
</evidence>
<evidence type="ECO:0000259" key="2">
    <source>
        <dbReference type="SMART" id="SM00060"/>
    </source>
</evidence>
<dbReference type="AlphaFoldDB" id="A0A8T1N0K6"/>
<dbReference type="SMART" id="SM00060">
    <property type="entry name" value="FN3"/>
    <property type="match status" value="3"/>
</dbReference>
<gene>
    <name evidence="3" type="ORF">CSKR_203719</name>
</gene>
<protein>
    <recommendedName>
        <fullName evidence="2">Fibronectin type-III domain-containing protein</fullName>
    </recommendedName>
</protein>
<dbReference type="EMBL" id="NIRI02000005">
    <property type="protein sequence ID" value="KAG5454840.1"/>
    <property type="molecule type" value="Genomic_DNA"/>
</dbReference>
<dbReference type="Proteomes" id="UP000286415">
    <property type="component" value="Unassembled WGS sequence"/>
</dbReference>
<feature type="domain" description="Fibronectin type-III" evidence="2">
    <location>
        <begin position="333"/>
        <end position="409"/>
    </location>
</feature>
<reference evidence="3 4" key="2">
    <citation type="journal article" date="2021" name="Genomics">
        <title>High-quality reference genome for Clonorchis sinensis.</title>
        <authorList>
            <person name="Young N.D."/>
            <person name="Stroehlein A.J."/>
            <person name="Kinkar L."/>
            <person name="Wang T."/>
            <person name="Sohn W.M."/>
            <person name="Chang B.C.H."/>
            <person name="Kaur P."/>
            <person name="Weisz D."/>
            <person name="Dudchenko O."/>
            <person name="Aiden E.L."/>
            <person name="Korhonen P.K."/>
            <person name="Gasser R.B."/>
        </authorList>
    </citation>
    <scope>NUCLEOTIDE SEQUENCE [LARGE SCALE GENOMIC DNA]</scope>
    <source>
        <strain evidence="3">Cs-k2</strain>
    </source>
</reference>
<organism evidence="3 4">
    <name type="scientific">Clonorchis sinensis</name>
    <name type="common">Chinese liver fluke</name>
    <dbReference type="NCBI Taxonomy" id="79923"/>
    <lineage>
        <taxon>Eukaryota</taxon>
        <taxon>Metazoa</taxon>
        <taxon>Spiralia</taxon>
        <taxon>Lophotrochozoa</taxon>
        <taxon>Platyhelminthes</taxon>
        <taxon>Trematoda</taxon>
        <taxon>Digenea</taxon>
        <taxon>Opisthorchiida</taxon>
        <taxon>Opisthorchiata</taxon>
        <taxon>Opisthorchiidae</taxon>
        <taxon>Clonorchis</taxon>
    </lineage>
</organism>
<reference evidence="3 4" key="1">
    <citation type="journal article" date="2018" name="Biotechnol. Adv.">
        <title>Improved genomic resources and new bioinformatic workflow for the carcinogenic parasite Clonorchis sinensis: Biotechnological implications.</title>
        <authorList>
            <person name="Wang D."/>
            <person name="Korhonen P.K."/>
            <person name="Gasser R.B."/>
            <person name="Young N.D."/>
        </authorList>
    </citation>
    <scope>NUCLEOTIDE SEQUENCE [LARGE SCALE GENOMIC DNA]</scope>
    <source>
        <strain evidence="3">Cs-k2</strain>
    </source>
</reference>
<comment type="caution">
    <text evidence="3">The sequence shown here is derived from an EMBL/GenBank/DDBJ whole genome shotgun (WGS) entry which is preliminary data.</text>
</comment>
<name>A0A8T1N0K6_CLOSI</name>
<dbReference type="InterPro" id="IPR003961">
    <property type="entry name" value="FN3_dom"/>
</dbReference>
<evidence type="ECO:0000256" key="1">
    <source>
        <dbReference type="SAM" id="MobiDB-lite"/>
    </source>
</evidence>
<dbReference type="SUPFAM" id="SSF49265">
    <property type="entry name" value="Fibronectin type III"/>
    <property type="match status" value="2"/>
</dbReference>
<feature type="domain" description="Fibronectin type-III" evidence="2">
    <location>
        <begin position="425"/>
        <end position="503"/>
    </location>
</feature>
<sequence length="661" mass="72188">MKTGDETYGKRDTESNARKCHQVFPNFIQFVEPTLTNNDSTYGTFPSNLVSEAQSEVLGELENVGVDVRVNDPTVTVSWVYTGNCTSPEFLMVVYKSGNTIVKSVSTHDSRNVLSELPLCTSLVVAITPSVPNLKSSKAALSSTFVIPSDFYPASNIQVEMDPEGGVFTATWLPATTCDPVGYEVSVFDQSGTRIYLAEADSPPVQFDYLQECGTLSLKVKSVGTGWSNDDAEVQHFKLIPSPPKHILVEPIVSTSNAIVSWTFDHICGATEFTVNTYTAGNIVVGTYSTRDRSLVLTRLQGCVSLVLGIMATNDLGSTLETRSAPFSLRILLAPPKNVQVETVTNTSSVSVSWEHEDVCPSPEFIITVFQKDRNVIYREYTSVRQLIISGLPACVPLQLGVATIGGSIDSQQTLSKSFYVLAVPNEAQNIQINIITKISGVAVTWTYKDDCDLYEFFVSVYTQNGLMVKQVETYENSAEISGLPKCKPLTVGVVASNHLGRGPEKNSTVFNIPEAKESSDSVMVIKLNATGNIRRFSSANSLDDAVARKSICILNCREGRPPLSGGKDSEFVPCQSELPVQLTTTITTTASTQPETGDMEQDGLEPDDTEMRDMSVESDEERDILWRGDYGALPGRVAVQEQLETNIWTIQQRNISLSRG</sequence>
<dbReference type="InterPro" id="IPR036116">
    <property type="entry name" value="FN3_sf"/>
</dbReference>
<accession>A0A8T1N0K6</accession>
<evidence type="ECO:0000313" key="3">
    <source>
        <dbReference type="EMBL" id="KAG5454840.1"/>
    </source>
</evidence>
<feature type="region of interest" description="Disordered" evidence="1">
    <location>
        <begin position="591"/>
        <end position="611"/>
    </location>
</feature>
<feature type="compositionally biased region" description="Acidic residues" evidence="1">
    <location>
        <begin position="598"/>
        <end position="609"/>
    </location>
</feature>